<reference evidence="6 7" key="1">
    <citation type="submission" date="2019-12" db="EMBL/GenBank/DDBJ databases">
        <title>Shinella kummerowiae sp. nov., a symbiotic bacterium isolated from root nodules of the herbal legume Kummerowia stipulacea.</title>
        <authorList>
            <person name="Gao J."/>
        </authorList>
    </citation>
    <scope>NUCLEOTIDE SEQUENCE [LARGE SCALE GENOMIC DNA]</scope>
    <source>
        <strain evidence="6 7">CCBAU 25048</strain>
    </source>
</reference>
<dbReference type="InterPro" id="IPR028082">
    <property type="entry name" value="Peripla_BP_I"/>
</dbReference>
<dbReference type="EMBL" id="WUMK01000003">
    <property type="protein sequence ID" value="MXN45591.1"/>
    <property type="molecule type" value="Genomic_DNA"/>
</dbReference>
<dbReference type="GO" id="GO:0006865">
    <property type="term" value="P:amino acid transport"/>
    <property type="evidence" value="ECO:0007669"/>
    <property type="project" value="UniProtKB-KW"/>
</dbReference>
<keyword evidence="3" id="KW-0813">Transport</keyword>
<dbReference type="CDD" id="cd06338">
    <property type="entry name" value="PBP1_ABC_ligand_binding-like"/>
    <property type="match status" value="1"/>
</dbReference>
<accession>A0A6N8SA96</accession>
<dbReference type="SUPFAM" id="SSF53822">
    <property type="entry name" value="Periplasmic binding protein-like I"/>
    <property type="match status" value="1"/>
</dbReference>
<dbReference type="Proteomes" id="UP000435802">
    <property type="component" value="Unassembled WGS sequence"/>
</dbReference>
<keyword evidence="2 4" id="KW-0732">Signal</keyword>
<proteinExistence type="inferred from homology"/>
<feature type="chain" id="PRO_5026738820" evidence="4">
    <location>
        <begin position="23"/>
        <end position="425"/>
    </location>
</feature>
<evidence type="ECO:0000313" key="7">
    <source>
        <dbReference type="Proteomes" id="UP000435802"/>
    </source>
</evidence>
<evidence type="ECO:0000256" key="3">
    <source>
        <dbReference type="ARBA" id="ARBA00022970"/>
    </source>
</evidence>
<comment type="similarity">
    <text evidence="1">Belongs to the leucine-binding protein family.</text>
</comment>
<evidence type="ECO:0000256" key="2">
    <source>
        <dbReference type="ARBA" id="ARBA00022729"/>
    </source>
</evidence>
<dbReference type="RefSeq" id="WP_160859007.1">
    <property type="nucleotide sequence ID" value="NZ_WUMK01000003.1"/>
</dbReference>
<dbReference type="Pfam" id="PF13458">
    <property type="entry name" value="Peripla_BP_6"/>
    <property type="match status" value="1"/>
</dbReference>
<dbReference type="PANTHER" id="PTHR30483:SF37">
    <property type="entry name" value="ABC TRANSPORTER SUBSTRATE-BINDING PROTEIN"/>
    <property type="match status" value="1"/>
</dbReference>
<keyword evidence="7" id="KW-1185">Reference proteome</keyword>
<dbReference type="InterPro" id="IPR051010">
    <property type="entry name" value="BCAA_transport"/>
</dbReference>
<keyword evidence="3" id="KW-0029">Amino-acid transport</keyword>
<evidence type="ECO:0000259" key="5">
    <source>
        <dbReference type="Pfam" id="PF13458"/>
    </source>
</evidence>
<dbReference type="AlphaFoldDB" id="A0A6N8SA96"/>
<evidence type="ECO:0000313" key="6">
    <source>
        <dbReference type="EMBL" id="MXN45591.1"/>
    </source>
</evidence>
<organism evidence="6 7">
    <name type="scientific">Shinella kummerowiae</name>
    <dbReference type="NCBI Taxonomy" id="417745"/>
    <lineage>
        <taxon>Bacteria</taxon>
        <taxon>Pseudomonadati</taxon>
        <taxon>Pseudomonadota</taxon>
        <taxon>Alphaproteobacteria</taxon>
        <taxon>Hyphomicrobiales</taxon>
        <taxon>Rhizobiaceae</taxon>
        <taxon>Shinella</taxon>
    </lineage>
</organism>
<evidence type="ECO:0000256" key="4">
    <source>
        <dbReference type="SAM" id="SignalP"/>
    </source>
</evidence>
<feature type="signal peptide" evidence="4">
    <location>
        <begin position="1"/>
        <end position="22"/>
    </location>
</feature>
<dbReference type="Gene3D" id="3.40.50.2300">
    <property type="match status" value="2"/>
</dbReference>
<dbReference type="InterPro" id="IPR028081">
    <property type="entry name" value="Leu-bd"/>
</dbReference>
<name>A0A6N8SA96_9HYPH</name>
<feature type="domain" description="Leucine-binding protein" evidence="5">
    <location>
        <begin position="25"/>
        <end position="379"/>
    </location>
</feature>
<dbReference type="OrthoDB" id="9791590at2"/>
<protein>
    <submittedName>
        <fullName evidence="6">ABC transporter substrate-binding protein</fullName>
    </submittedName>
</protein>
<evidence type="ECO:0000256" key="1">
    <source>
        <dbReference type="ARBA" id="ARBA00010062"/>
    </source>
</evidence>
<sequence>MRLNTLLAATAAAAIMAGAAHAENLRIGASLPITGGLSVSGEKHKRGYELCTKLINEAGGILGRQVELIVSDNRSDTATAINQYERFINVDKVEAVYGTFSSRLTFPVASILSKYNMVHAIPSGGALRIYEQGYKNLFYFQVNAAEYTGKDVAAVIKQLIPAGEAPKTVAVVSADDFFANAIEAGLLGQKVKDPATDKEIADLAPGYLKDVGIEVLMQEKWPEEGFNDWLNLANSIKRSGAEMVIGLTASAEEAVQLTRSLKTVGATPKLVYLSQGAQTEFIEGVGKEAADGVLIHTTWHKDVPFESTLAGKPFNNADFVKAFTAEYNVEPDEDSAIPFAVCQGIEQAILGAGTTDNAKMGEWLHARSKDDPVRTVLGRFSWDDVGLPVEKSHIMTQWQDGSLKFVYPTGEFEGVSPFSYPKSGF</sequence>
<dbReference type="PANTHER" id="PTHR30483">
    <property type="entry name" value="LEUCINE-SPECIFIC-BINDING PROTEIN"/>
    <property type="match status" value="1"/>
</dbReference>
<comment type="caution">
    <text evidence="6">The sequence shown here is derived from an EMBL/GenBank/DDBJ whole genome shotgun (WGS) entry which is preliminary data.</text>
</comment>
<gene>
    <name evidence="6" type="ORF">GR138_10330</name>
</gene>